<reference evidence="7" key="1">
    <citation type="journal article" date="2019" name="Int. J. Syst. Evol. Microbiol.">
        <title>The Global Catalogue of Microorganisms (GCM) 10K type strain sequencing project: providing services to taxonomists for standard genome sequencing and annotation.</title>
        <authorList>
            <consortium name="The Broad Institute Genomics Platform"/>
            <consortium name="The Broad Institute Genome Sequencing Center for Infectious Disease"/>
            <person name="Wu L."/>
            <person name="Ma J."/>
        </authorList>
    </citation>
    <scope>NUCLEOTIDE SEQUENCE [LARGE SCALE GENOMIC DNA]</scope>
    <source>
        <strain evidence="7">JCM 17130</strain>
    </source>
</reference>
<evidence type="ECO:0000256" key="4">
    <source>
        <dbReference type="PROSITE-ProRule" id="PRU00335"/>
    </source>
</evidence>
<dbReference type="InterPro" id="IPR001647">
    <property type="entry name" value="HTH_TetR"/>
</dbReference>
<keyword evidence="3" id="KW-0804">Transcription</keyword>
<dbReference type="InterPro" id="IPR036271">
    <property type="entry name" value="Tet_transcr_reg_TetR-rel_C_sf"/>
</dbReference>
<dbReference type="PANTHER" id="PTHR30055:SF234">
    <property type="entry name" value="HTH-TYPE TRANSCRIPTIONAL REGULATOR BETI"/>
    <property type="match status" value="1"/>
</dbReference>
<dbReference type="InterPro" id="IPR009057">
    <property type="entry name" value="Homeodomain-like_sf"/>
</dbReference>
<keyword evidence="7" id="KW-1185">Reference proteome</keyword>
<dbReference type="PANTHER" id="PTHR30055">
    <property type="entry name" value="HTH-TYPE TRANSCRIPTIONAL REGULATOR RUTR"/>
    <property type="match status" value="1"/>
</dbReference>
<dbReference type="SUPFAM" id="SSF48498">
    <property type="entry name" value="Tetracyclin repressor-like, C-terminal domain"/>
    <property type="match status" value="1"/>
</dbReference>
<feature type="DNA-binding region" description="H-T-H motif" evidence="4">
    <location>
        <begin position="43"/>
        <end position="62"/>
    </location>
</feature>
<dbReference type="RefSeq" id="WP_388010380.1">
    <property type="nucleotide sequence ID" value="NZ_JBHUEE010000011.1"/>
</dbReference>
<accession>A0ABW4L9Y7</accession>
<keyword evidence="1" id="KW-0805">Transcription regulation</keyword>
<sequence>MTDRPSTPARGVRGPYRSGIRRRAQIIDKAVEVFSSYGYRASTVREIADRVGITPAAVMKHFGGKEQLLLEVLRVWDEAQLTSPRGTGLAALRGLRDRMVWHTEHRGLLELYLTLATEATDPSHPAHQFMTKRYARTLRDFEQWIREAVEAGEVRPMDQETLRYEASTLLAVLDGVELQWLLTPGIDLVGQVTRYLESSIARWQATRPEQPL</sequence>
<feature type="domain" description="HTH tetR-type" evidence="5">
    <location>
        <begin position="20"/>
        <end position="80"/>
    </location>
</feature>
<dbReference type="EMBL" id="JBHUEE010000011">
    <property type="protein sequence ID" value="MFD1719653.1"/>
    <property type="molecule type" value="Genomic_DNA"/>
</dbReference>
<dbReference type="PROSITE" id="PS50977">
    <property type="entry name" value="HTH_TETR_2"/>
    <property type="match status" value="1"/>
</dbReference>
<gene>
    <name evidence="6" type="ORF">ACFSE6_17545</name>
</gene>
<proteinExistence type="predicted"/>
<evidence type="ECO:0000256" key="2">
    <source>
        <dbReference type="ARBA" id="ARBA00023125"/>
    </source>
</evidence>
<dbReference type="Gene3D" id="1.10.357.10">
    <property type="entry name" value="Tetracycline Repressor, domain 2"/>
    <property type="match status" value="1"/>
</dbReference>
<dbReference type="PRINTS" id="PR00455">
    <property type="entry name" value="HTHTETR"/>
</dbReference>
<evidence type="ECO:0000256" key="3">
    <source>
        <dbReference type="ARBA" id="ARBA00023163"/>
    </source>
</evidence>
<organism evidence="6 7">
    <name type="scientific">Georgenia deserti</name>
    <dbReference type="NCBI Taxonomy" id="2093781"/>
    <lineage>
        <taxon>Bacteria</taxon>
        <taxon>Bacillati</taxon>
        <taxon>Actinomycetota</taxon>
        <taxon>Actinomycetes</taxon>
        <taxon>Micrococcales</taxon>
        <taxon>Bogoriellaceae</taxon>
        <taxon>Georgenia</taxon>
    </lineage>
</organism>
<dbReference type="InterPro" id="IPR050109">
    <property type="entry name" value="HTH-type_TetR-like_transc_reg"/>
</dbReference>
<comment type="caution">
    <text evidence="6">The sequence shown here is derived from an EMBL/GenBank/DDBJ whole genome shotgun (WGS) entry which is preliminary data.</text>
</comment>
<dbReference type="Pfam" id="PF00440">
    <property type="entry name" value="TetR_N"/>
    <property type="match status" value="1"/>
</dbReference>
<evidence type="ECO:0000256" key="1">
    <source>
        <dbReference type="ARBA" id="ARBA00023015"/>
    </source>
</evidence>
<dbReference type="SUPFAM" id="SSF46689">
    <property type="entry name" value="Homeodomain-like"/>
    <property type="match status" value="1"/>
</dbReference>
<evidence type="ECO:0000313" key="6">
    <source>
        <dbReference type="EMBL" id="MFD1719653.1"/>
    </source>
</evidence>
<protein>
    <submittedName>
        <fullName evidence="6">TetR/AcrR family transcriptional regulator</fullName>
    </submittedName>
</protein>
<evidence type="ECO:0000259" key="5">
    <source>
        <dbReference type="PROSITE" id="PS50977"/>
    </source>
</evidence>
<dbReference type="Proteomes" id="UP001597277">
    <property type="component" value="Unassembled WGS sequence"/>
</dbReference>
<name>A0ABW4L9Y7_9MICO</name>
<keyword evidence="2 4" id="KW-0238">DNA-binding</keyword>
<evidence type="ECO:0000313" key="7">
    <source>
        <dbReference type="Proteomes" id="UP001597277"/>
    </source>
</evidence>